<protein>
    <submittedName>
        <fullName evidence="5">Hydrogenase maturation protease</fullName>
    </submittedName>
</protein>
<dbReference type="STRING" id="471857.Svir_08060"/>
<evidence type="ECO:0000256" key="4">
    <source>
        <dbReference type="ARBA" id="ARBA00022801"/>
    </source>
</evidence>
<evidence type="ECO:0000256" key="3">
    <source>
        <dbReference type="ARBA" id="ARBA00022750"/>
    </source>
</evidence>
<reference evidence="5 6" key="1">
    <citation type="journal article" date="2009" name="Stand. Genomic Sci.">
        <title>Complete genome sequence of Saccharomonospora viridis type strain (P101).</title>
        <authorList>
            <person name="Pati A."/>
            <person name="Sikorski J."/>
            <person name="Nolan M."/>
            <person name="Lapidus A."/>
            <person name="Copeland A."/>
            <person name="Glavina Del Rio T."/>
            <person name="Lucas S."/>
            <person name="Chen F."/>
            <person name="Tice H."/>
            <person name="Pitluck S."/>
            <person name="Cheng J.F."/>
            <person name="Chertkov O."/>
            <person name="Brettin T."/>
            <person name="Han C."/>
            <person name="Detter J.C."/>
            <person name="Kuske C."/>
            <person name="Bruce D."/>
            <person name="Goodwin L."/>
            <person name="Chain P."/>
            <person name="D'haeseleer P."/>
            <person name="Chen A."/>
            <person name="Palaniappan K."/>
            <person name="Ivanova N."/>
            <person name="Mavromatis K."/>
            <person name="Mikhailova N."/>
            <person name="Rohde M."/>
            <person name="Tindall B.J."/>
            <person name="Goker M."/>
            <person name="Bristow J."/>
            <person name="Eisen J.A."/>
            <person name="Markowitz V."/>
            <person name="Hugenholtz P."/>
            <person name="Kyrpides N.C."/>
            <person name="Klenk H.P."/>
        </authorList>
    </citation>
    <scope>NUCLEOTIDE SEQUENCE [LARGE SCALE GENOMIC DNA]</scope>
    <source>
        <strain evidence="6">ATCC 15386 / DSM 43017 / JCM 3036 / NBRC 12207 / P101</strain>
    </source>
</reference>
<organism evidence="5 6">
    <name type="scientific">Saccharomonospora viridis (strain ATCC 15386 / DSM 43017 / JCM 3036 / CCUG 5913 / NBRC 12207 / NCIMB 9602 / P101)</name>
    <name type="common">Thermoactinomyces viridis</name>
    <dbReference type="NCBI Taxonomy" id="471857"/>
    <lineage>
        <taxon>Bacteria</taxon>
        <taxon>Bacillati</taxon>
        <taxon>Actinomycetota</taxon>
        <taxon>Actinomycetes</taxon>
        <taxon>Pseudonocardiales</taxon>
        <taxon>Pseudonocardiaceae</taxon>
        <taxon>Saccharomonospora</taxon>
    </lineage>
</organism>
<dbReference type="GO" id="GO:0016485">
    <property type="term" value="P:protein processing"/>
    <property type="evidence" value="ECO:0007669"/>
    <property type="project" value="TreeGrafter"/>
</dbReference>
<dbReference type="NCBIfam" id="TIGR00072">
    <property type="entry name" value="hydrog_prot"/>
    <property type="match status" value="1"/>
</dbReference>
<keyword evidence="3" id="KW-0064">Aspartyl protease</keyword>
<dbReference type="HOGENOM" id="CLU_099037_1_0_11"/>
<dbReference type="SUPFAM" id="SSF53163">
    <property type="entry name" value="HybD-like"/>
    <property type="match status" value="1"/>
</dbReference>
<dbReference type="AlphaFoldDB" id="C7MWK7"/>
<dbReference type="Proteomes" id="UP000000841">
    <property type="component" value="Chromosome"/>
</dbReference>
<keyword evidence="2 5" id="KW-0645">Protease</keyword>
<evidence type="ECO:0000313" key="5">
    <source>
        <dbReference type="EMBL" id="ACU95866.1"/>
    </source>
</evidence>
<sequence>MAVTSRVLIAGIGNVFHSDDGFGVEVISRLSTRDLPPEAVVADYGIRGMHLAYELLDGGYEFTIFVDTIQRGGEPGTVYVLDADPAAEVGGDEHTDEGPVLDGHGMHPAAVLALLRRLGGTPGRVFVVGCEPLTVAEGMGLSDPVSAAVDEAARQVRVLVSDMLERGGTDVSWNSR</sequence>
<dbReference type="GO" id="GO:0008047">
    <property type="term" value="F:enzyme activator activity"/>
    <property type="evidence" value="ECO:0007669"/>
    <property type="project" value="InterPro"/>
</dbReference>
<dbReference type="GO" id="GO:0004190">
    <property type="term" value="F:aspartic-type endopeptidase activity"/>
    <property type="evidence" value="ECO:0007669"/>
    <property type="project" value="UniProtKB-KW"/>
</dbReference>
<dbReference type="eggNOG" id="COG0680">
    <property type="taxonomic scope" value="Bacteria"/>
</dbReference>
<dbReference type="InterPro" id="IPR000671">
    <property type="entry name" value="Peptidase_A31"/>
</dbReference>
<dbReference type="PANTHER" id="PTHR30302">
    <property type="entry name" value="HYDROGENASE 1 MATURATION PROTEASE"/>
    <property type="match status" value="1"/>
</dbReference>
<dbReference type="InterPro" id="IPR023430">
    <property type="entry name" value="Pept_HybD-like_dom_sf"/>
</dbReference>
<keyword evidence="6" id="KW-1185">Reference proteome</keyword>
<keyword evidence="4" id="KW-0378">Hydrolase</keyword>
<evidence type="ECO:0000256" key="1">
    <source>
        <dbReference type="ARBA" id="ARBA00006814"/>
    </source>
</evidence>
<dbReference type="CDD" id="cd06068">
    <property type="entry name" value="H2MP_like-1"/>
    <property type="match status" value="1"/>
</dbReference>
<dbReference type="Pfam" id="PF01750">
    <property type="entry name" value="HycI"/>
    <property type="match status" value="1"/>
</dbReference>
<gene>
    <name evidence="5" type="ordered locus">Svir_08060</name>
</gene>
<dbReference type="KEGG" id="svi:Svir_08060"/>
<evidence type="ECO:0000313" key="6">
    <source>
        <dbReference type="Proteomes" id="UP000000841"/>
    </source>
</evidence>
<name>C7MWK7_SACVD</name>
<dbReference type="EMBL" id="CP001683">
    <property type="protein sequence ID" value="ACU95866.1"/>
    <property type="molecule type" value="Genomic_DNA"/>
</dbReference>
<comment type="similarity">
    <text evidence="1">Belongs to the peptidase A31 family.</text>
</comment>
<dbReference type="Gene3D" id="3.40.50.1450">
    <property type="entry name" value="HybD-like"/>
    <property type="match status" value="1"/>
</dbReference>
<dbReference type="PANTHER" id="PTHR30302:SF1">
    <property type="entry name" value="HYDROGENASE 2 MATURATION PROTEASE"/>
    <property type="match status" value="1"/>
</dbReference>
<accession>C7MWK7</accession>
<evidence type="ECO:0000256" key="2">
    <source>
        <dbReference type="ARBA" id="ARBA00022670"/>
    </source>
</evidence>
<dbReference type="PRINTS" id="PR00446">
    <property type="entry name" value="HYDRGNUPTAKE"/>
</dbReference>
<proteinExistence type="inferred from homology"/>